<feature type="domain" description="Biotin carboxylation" evidence="17">
    <location>
        <begin position="1"/>
        <end position="461"/>
    </location>
</feature>
<evidence type="ECO:0000259" key="16">
    <source>
        <dbReference type="PROSITE" id="PS50975"/>
    </source>
</evidence>
<keyword evidence="7 14" id="KW-0067">ATP-binding</keyword>
<dbReference type="eggNOG" id="KOG0238">
    <property type="taxonomic scope" value="Eukaryota"/>
</dbReference>
<dbReference type="SUPFAM" id="SSF51230">
    <property type="entry name" value="Single hybrid motif"/>
    <property type="match status" value="1"/>
</dbReference>
<dbReference type="AlphaFoldDB" id="B7GCL6"/>
<organism evidence="18 19">
    <name type="scientific">Phaeodactylum tricornutum (strain CCAP 1055/1)</name>
    <dbReference type="NCBI Taxonomy" id="556484"/>
    <lineage>
        <taxon>Eukaryota</taxon>
        <taxon>Sar</taxon>
        <taxon>Stramenopiles</taxon>
        <taxon>Ochrophyta</taxon>
        <taxon>Bacillariophyta</taxon>
        <taxon>Bacillariophyceae</taxon>
        <taxon>Bacillariophycidae</taxon>
        <taxon>Naviculales</taxon>
        <taxon>Phaeodactylaceae</taxon>
        <taxon>Phaeodactylum</taxon>
    </lineage>
</organism>
<dbReference type="EMBL" id="CM000628">
    <property type="protein sequence ID" value="EEC43566.1"/>
    <property type="molecule type" value="Genomic_DNA"/>
</dbReference>
<evidence type="ECO:0000256" key="8">
    <source>
        <dbReference type="ARBA" id="ARBA00022842"/>
    </source>
</evidence>
<dbReference type="InterPro" id="IPR005481">
    <property type="entry name" value="BC-like_N"/>
</dbReference>
<dbReference type="PROSITE" id="PS50975">
    <property type="entry name" value="ATP_GRASP"/>
    <property type="match status" value="1"/>
</dbReference>
<dbReference type="PANTHER" id="PTHR18866:SF33">
    <property type="entry name" value="METHYLCROTONOYL-COA CARBOXYLASE SUBUNIT ALPHA, MITOCHONDRIAL-RELATED"/>
    <property type="match status" value="1"/>
</dbReference>
<dbReference type="PROSITE" id="PS00188">
    <property type="entry name" value="BIOTIN"/>
    <property type="match status" value="1"/>
</dbReference>
<reference evidence="18 19" key="1">
    <citation type="journal article" date="2008" name="Nature">
        <title>The Phaeodactylum genome reveals the evolutionary history of diatom genomes.</title>
        <authorList>
            <person name="Bowler C."/>
            <person name="Allen A.E."/>
            <person name="Badger J.H."/>
            <person name="Grimwood J."/>
            <person name="Jabbari K."/>
            <person name="Kuo A."/>
            <person name="Maheswari U."/>
            <person name="Martens C."/>
            <person name="Maumus F."/>
            <person name="Otillar R.P."/>
            <person name="Rayko E."/>
            <person name="Salamov A."/>
            <person name="Vandepoele K."/>
            <person name="Beszteri B."/>
            <person name="Gruber A."/>
            <person name="Heijde M."/>
            <person name="Katinka M."/>
            <person name="Mock T."/>
            <person name="Valentin K."/>
            <person name="Verret F."/>
            <person name="Berges J.A."/>
            <person name="Brownlee C."/>
            <person name="Cadoret J.P."/>
            <person name="Chiovitti A."/>
            <person name="Choi C.J."/>
            <person name="Coesel S."/>
            <person name="De Martino A."/>
            <person name="Detter J.C."/>
            <person name="Durkin C."/>
            <person name="Falciatore A."/>
            <person name="Fournet J."/>
            <person name="Haruta M."/>
            <person name="Huysman M.J."/>
            <person name="Jenkins B.D."/>
            <person name="Jiroutova K."/>
            <person name="Jorgensen R.E."/>
            <person name="Joubert Y."/>
            <person name="Kaplan A."/>
            <person name="Kroger N."/>
            <person name="Kroth P.G."/>
            <person name="La Roche J."/>
            <person name="Lindquist E."/>
            <person name="Lommer M."/>
            <person name="Martin-Jezequel V."/>
            <person name="Lopez P.J."/>
            <person name="Lucas S."/>
            <person name="Mangogna M."/>
            <person name="McGinnis K."/>
            <person name="Medlin L.K."/>
            <person name="Montsant A."/>
            <person name="Oudot-Le Secq M.P."/>
            <person name="Napoli C."/>
            <person name="Obornik M."/>
            <person name="Parker M.S."/>
            <person name="Petit J.L."/>
            <person name="Porcel B.M."/>
            <person name="Poulsen N."/>
            <person name="Robison M."/>
            <person name="Rychlewski L."/>
            <person name="Rynearson T.A."/>
            <person name="Schmutz J."/>
            <person name="Shapiro H."/>
            <person name="Siaut M."/>
            <person name="Stanley M."/>
            <person name="Sussman M.R."/>
            <person name="Taylor A.R."/>
            <person name="Vardi A."/>
            <person name="von Dassow P."/>
            <person name="Vyverman W."/>
            <person name="Willis A."/>
            <person name="Wyrwicz L.S."/>
            <person name="Rokhsar D.S."/>
            <person name="Weissenbach J."/>
            <person name="Armbrust E.V."/>
            <person name="Green B.R."/>
            <person name="Van de Peer Y."/>
            <person name="Grigoriev I.V."/>
        </authorList>
    </citation>
    <scope>NUCLEOTIDE SEQUENCE [LARGE SCALE GENOMIC DNA]</scope>
    <source>
        <strain evidence="18 19">CCAP 1055/1</strain>
    </source>
</reference>
<dbReference type="InterPro" id="IPR011761">
    <property type="entry name" value="ATP-grasp"/>
</dbReference>
<keyword evidence="8" id="KW-0460">Magnesium</keyword>
<keyword evidence="4" id="KW-0436">Ligase</keyword>
<dbReference type="UniPathway" id="UPA00945">
    <property type="reaction ID" value="UER00908"/>
</dbReference>
<dbReference type="PaxDb" id="2850-Phatr51245"/>
<dbReference type="Proteomes" id="UP000000759">
    <property type="component" value="Chromosome 26"/>
</dbReference>
<evidence type="ECO:0000256" key="9">
    <source>
        <dbReference type="ARBA" id="ARBA00022963"/>
    </source>
</evidence>
<dbReference type="SUPFAM" id="SSF56059">
    <property type="entry name" value="Glutathione synthetase ATP-binding domain-like"/>
    <property type="match status" value="1"/>
</dbReference>
<sequence>MWQAILIANRGEIVERVIKTCHELEIETVAVYSTADAKAPFVSKATQSICIGPAAANKSYLQPDNILQAMSISGAQALHPGYGFLSENAQFAQAVLDAGHVWLGPSPSCVHQMGDKLESKAVAVQAGVATVPGHDGVVETLSQALQLCNETIGYPVLLKALAGGGGKGMRVCYNDQDVKDAWTVSKAEALSFFNNDQLLLEKFIERPHHIEFQVLCGRKENGDLDVVVFPERECSIQRRNQKVIEESPSCLLTPETRQTMAEQVVRLCQATQYQSAGTVEFLVDEEQNFFFLEMNSRLQVEHPVTEAITGVDLVKGMLYVGAGWPLPDEFQRDGIIMPHKGHAVEARIYAEDPLRGFLPSTGPLSPYVEPSSAQNTPESYVRVESGVATGHLVSPYYDPMLSKVIYYDQTRAGAIAGLSQALDEYVIESVQHNARLVQSVLREPEFLKGNTPTSFLPTHYPDGFKGVKLGTSDLQELAAAAAVISDVRRTHFDRPSLGGQPNNSEVVVEQYLCDMTIDGVSRSVQVLGESNEGELKLQMYGADVIVTIQSEREYELSAHMHEPLKIDTSSLILSPMPGTLISYAVDEGDYVEEGQELCVVEAMKMQNLIRAPRAGTIGKCKVTVGNSLQADQLIMEYAKDDIHEAAAQALLAQKTNVVAGQDHL</sequence>
<evidence type="ECO:0000256" key="6">
    <source>
        <dbReference type="ARBA" id="ARBA00022741"/>
    </source>
</evidence>
<dbReference type="Pfam" id="PF02786">
    <property type="entry name" value="CPSase_L_D2"/>
    <property type="match status" value="1"/>
</dbReference>
<evidence type="ECO:0000256" key="13">
    <source>
        <dbReference type="ARBA" id="ARBA00049495"/>
    </source>
</evidence>
<keyword evidence="6 14" id="KW-0547">Nucleotide-binding</keyword>
<keyword evidence="5" id="KW-0479">Metal-binding</keyword>
<reference evidence="19" key="2">
    <citation type="submission" date="2008-08" db="EMBL/GenBank/DDBJ databases">
        <authorList>
            <consortium name="Diatom Consortium"/>
            <person name="Grigoriev I."/>
            <person name="Grimwood J."/>
            <person name="Kuo A."/>
            <person name="Otillar R.P."/>
            <person name="Salamov A."/>
            <person name="Detter J.C."/>
            <person name="Lindquist E."/>
            <person name="Shapiro H."/>
            <person name="Lucas S."/>
            <person name="Glavina del Rio T."/>
            <person name="Pitluck S."/>
            <person name="Rokhsar D."/>
            <person name="Bowler C."/>
        </authorList>
    </citation>
    <scope>GENOME REANNOTATION</scope>
    <source>
        <strain evidence="19">CCAP 1055/1</strain>
    </source>
</reference>
<evidence type="ECO:0000256" key="10">
    <source>
        <dbReference type="ARBA" id="ARBA00023098"/>
    </source>
</evidence>
<evidence type="ECO:0000256" key="3">
    <source>
        <dbReference type="ARBA" id="ARBA00013050"/>
    </source>
</evidence>
<dbReference type="GO" id="GO:0004658">
    <property type="term" value="F:propionyl-CoA carboxylase activity"/>
    <property type="evidence" value="ECO:0007669"/>
    <property type="project" value="UniProtKB-EC"/>
</dbReference>
<dbReference type="CDD" id="cd06850">
    <property type="entry name" value="biotinyl_domain"/>
    <property type="match status" value="1"/>
</dbReference>
<dbReference type="Pfam" id="PF00289">
    <property type="entry name" value="Biotin_carb_N"/>
    <property type="match status" value="1"/>
</dbReference>
<dbReference type="OrthoDB" id="196847at2759"/>
<gene>
    <name evidence="18" type="ORF">PHATRDRAFT_51245</name>
</gene>
<dbReference type="GeneID" id="7198785"/>
<comment type="cofactor">
    <cofactor evidence="1">
        <name>biotin</name>
        <dbReference type="ChEBI" id="CHEBI:57586"/>
    </cofactor>
</comment>
<dbReference type="PROSITE" id="PS50968">
    <property type="entry name" value="BIOTINYL_LIPOYL"/>
    <property type="match status" value="1"/>
</dbReference>
<evidence type="ECO:0000256" key="11">
    <source>
        <dbReference type="ARBA" id="ARBA00023211"/>
    </source>
</evidence>
<dbReference type="InterPro" id="IPR016185">
    <property type="entry name" value="PreATP-grasp_dom_sf"/>
</dbReference>
<evidence type="ECO:0000256" key="5">
    <source>
        <dbReference type="ARBA" id="ARBA00022723"/>
    </source>
</evidence>
<accession>B7GCL6</accession>
<evidence type="ECO:0000256" key="12">
    <source>
        <dbReference type="ARBA" id="ARBA00023267"/>
    </source>
</evidence>
<keyword evidence="11" id="KW-0464">Manganese</keyword>
<dbReference type="InterPro" id="IPR011764">
    <property type="entry name" value="Biotin_carboxylation_dom"/>
</dbReference>
<feature type="domain" description="ATP-grasp" evidence="16">
    <location>
        <begin position="120"/>
        <end position="322"/>
    </location>
</feature>
<evidence type="ECO:0000256" key="4">
    <source>
        <dbReference type="ARBA" id="ARBA00022598"/>
    </source>
</evidence>
<dbReference type="PROSITE" id="PS50979">
    <property type="entry name" value="BC"/>
    <property type="match status" value="1"/>
</dbReference>
<feature type="domain" description="Lipoyl-binding" evidence="15">
    <location>
        <begin position="563"/>
        <end position="638"/>
    </location>
</feature>
<proteinExistence type="predicted"/>
<protein>
    <recommendedName>
        <fullName evidence="3">propionyl-CoA carboxylase</fullName>
        <ecNumber evidence="3">6.4.1.3</ecNumber>
    </recommendedName>
</protein>
<dbReference type="Pfam" id="PF18140">
    <property type="entry name" value="PCC_BT"/>
    <property type="match status" value="1"/>
</dbReference>
<comment type="catalytic activity">
    <reaction evidence="13">
        <text>propanoyl-CoA + hydrogencarbonate + ATP = (S)-methylmalonyl-CoA + ADP + phosphate + H(+)</text>
        <dbReference type="Rhea" id="RHEA:23720"/>
        <dbReference type="ChEBI" id="CHEBI:15378"/>
        <dbReference type="ChEBI" id="CHEBI:17544"/>
        <dbReference type="ChEBI" id="CHEBI:30616"/>
        <dbReference type="ChEBI" id="CHEBI:43474"/>
        <dbReference type="ChEBI" id="CHEBI:57327"/>
        <dbReference type="ChEBI" id="CHEBI:57392"/>
        <dbReference type="ChEBI" id="CHEBI:456216"/>
        <dbReference type="EC" id="6.4.1.3"/>
    </reaction>
    <physiologicalReaction direction="left-to-right" evidence="13">
        <dbReference type="Rhea" id="RHEA:23721"/>
    </physiologicalReaction>
</comment>
<evidence type="ECO:0000313" key="18">
    <source>
        <dbReference type="EMBL" id="EEC43566.1"/>
    </source>
</evidence>
<dbReference type="InterPro" id="IPR005479">
    <property type="entry name" value="CPAse_ATP-bd"/>
</dbReference>
<dbReference type="Gene3D" id="3.30.470.20">
    <property type="entry name" value="ATP-grasp fold, B domain"/>
    <property type="match status" value="1"/>
</dbReference>
<evidence type="ECO:0000259" key="15">
    <source>
        <dbReference type="PROSITE" id="PS50968"/>
    </source>
</evidence>
<dbReference type="EC" id="6.4.1.3" evidence="3"/>
<evidence type="ECO:0000256" key="7">
    <source>
        <dbReference type="ARBA" id="ARBA00022840"/>
    </source>
</evidence>
<evidence type="ECO:0000256" key="2">
    <source>
        <dbReference type="ARBA" id="ARBA00005060"/>
    </source>
</evidence>
<dbReference type="InterPro" id="IPR041265">
    <property type="entry name" value="PCC_BT"/>
</dbReference>
<dbReference type="InterPro" id="IPR011053">
    <property type="entry name" value="Single_hybrid_motif"/>
</dbReference>
<dbReference type="STRING" id="556484.B7GCL6"/>
<dbReference type="KEGG" id="pti:PHATRDRAFT_51245"/>
<dbReference type="SMART" id="SM00878">
    <property type="entry name" value="Biotin_carb_C"/>
    <property type="match status" value="1"/>
</dbReference>
<keyword evidence="10" id="KW-0443">Lipid metabolism</keyword>
<name>B7GCL6_PHATC</name>
<dbReference type="FunFam" id="2.40.50.100:FF:000003">
    <property type="entry name" value="Acetyl-CoA carboxylase biotin carboxyl carrier protein"/>
    <property type="match status" value="1"/>
</dbReference>
<keyword evidence="19" id="KW-1185">Reference proteome</keyword>
<dbReference type="Gene3D" id="2.40.50.100">
    <property type="match status" value="1"/>
</dbReference>
<dbReference type="RefSeq" id="XP_002184830.1">
    <property type="nucleotide sequence ID" value="XM_002184794.1"/>
</dbReference>
<dbReference type="InterPro" id="IPR011054">
    <property type="entry name" value="Rudment_hybrid_motif"/>
</dbReference>
<dbReference type="SUPFAM" id="SSF51246">
    <property type="entry name" value="Rudiment single hybrid motif"/>
    <property type="match status" value="1"/>
</dbReference>
<evidence type="ECO:0000256" key="14">
    <source>
        <dbReference type="PROSITE-ProRule" id="PRU00409"/>
    </source>
</evidence>
<dbReference type="SUPFAM" id="SSF52440">
    <property type="entry name" value="PreATP-grasp domain"/>
    <property type="match status" value="1"/>
</dbReference>
<evidence type="ECO:0000256" key="1">
    <source>
        <dbReference type="ARBA" id="ARBA00001953"/>
    </source>
</evidence>
<dbReference type="GO" id="GO:0005739">
    <property type="term" value="C:mitochondrion"/>
    <property type="evidence" value="ECO:0007669"/>
    <property type="project" value="TreeGrafter"/>
</dbReference>
<dbReference type="InterPro" id="IPR000089">
    <property type="entry name" value="Biotin_lipoyl"/>
</dbReference>
<comment type="pathway">
    <text evidence="2">Metabolic intermediate metabolism; propanoyl-CoA degradation; succinyl-CoA from propanoyl-CoA: step 1/3.</text>
</comment>
<keyword evidence="12" id="KW-0092">Biotin</keyword>
<dbReference type="InParanoid" id="B7GCL6"/>
<dbReference type="GO" id="GO:0016042">
    <property type="term" value="P:lipid catabolic process"/>
    <property type="evidence" value="ECO:0007669"/>
    <property type="project" value="UniProtKB-KW"/>
</dbReference>
<dbReference type="PANTHER" id="PTHR18866">
    <property type="entry name" value="CARBOXYLASE:PYRUVATE/ACETYL-COA/PROPIONYL-COA CARBOXYLASE"/>
    <property type="match status" value="1"/>
</dbReference>
<dbReference type="Pfam" id="PF00364">
    <property type="entry name" value="Biotin_lipoyl"/>
    <property type="match status" value="1"/>
</dbReference>
<dbReference type="InterPro" id="IPR001882">
    <property type="entry name" value="Biotin_BS"/>
</dbReference>
<dbReference type="FunFam" id="3.30.1490.20:FF:000003">
    <property type="entry name" value="acetyl-CoA carboxylase isoform X1"/>
    <property type="match status" value="1"/>
</dbReference>
<keyword evidence="9" id="KW-0442">Lipid degradation</keyword>
<dbReference type="GO" id="GO:0046872">
    <property type="term" value="F:metal ion binding"/>
    <property type="evidence" value="ECO:0007669"/>
    <property type="project" value="UniProtKB-KW"/>
</dbReference>
<dbReference type="Pfam" id="PF02785">
    <property type="entry name" value="Biotin_carb_C"/>
    <property type="match status" value="1"/>
</dbReference>
<dbReference type="InterPro" id="IPR050856">
    <property type="entry name" value="Biotin_carboxylase_complex"/>
</dbReference>
<evidence type="ECO:0000259" key="17">
    <source>
        <dbReference type="PROSITE" id="PS50979"/>
    </source>
</evidence>
<evidence type="ECO:0000313" key="19">
    <source>
        <dbReference type="Proteomes" id="UP000000759"/>
    </source>
</evidence>
<dbReference type="GO" id="GO:0005524">
    <property type="term" value="F:ATP binding"/>
    <property type="evidence" value="ECO:0007669"/>
    <property type="project" value="UniProtKB-UniRule"/>
</dbReference>
<dbReference type="InterPro" id="IPR005482">
    <property type="entry name" value="Biotin_COase_C"/>
</dbReference>